<name>A0A561QCP8_9HYPH</name>
<reference evidence="1 2" key="1">
    <citation type="submission" date="2019-06" db="EMBL/GenBank/DDBJ databases">
        <title>Sorghum-associated microbial communities from plants grown in Nebraska, USA.</title>
        <authorList>
            <person name="Schachtman D."/>
        </authorList>
    </citation>
    <scope>NUCLEOTIDE SEQUENCE [LARGE SCALE GENOMIC DNA]</scope>
    <source>
        <strain evidence="1 2">1225</strain>
    </source>
</reference>
<keyword evidence="2" id="KW-1185">Reference proteome</keyword>
<dbReference type="OrthoDB" id="3698953at2"/>
<comment type="caution">
    <text evidence="1">The sequence shown here is derived from an EMBL/GenBank/DDBJ whole genome shotgun (WGS) entry which is preliminary data.</text>
</comment>
<gene>
    <name evidence="1" type="ORF">FHW37_109124</name>
</gene>
<dbReference type="Proteomes" id="UP000320653">
    <property type="component" value="Unassembled WGS sequence"/>
</dbReference>
<evidence type="ECO:0000313" key="1">
    <source>
        <dbReference type="EMBL" id="TWF48061.1"/>
    </source>
</evidence>
<protein>
    <submittedName>
        <fullName evidence="1">Uncharacterized protein</fullName>
    </submittedName>
</protein>
<organism evidence="1 2">
    <name type="scientific">Neorhizobium alkalisoli</name>
    <dbReference type="NCBI Taxonomy" id="528178"/>
    <lineage>
        <taxon>Bacteria</taxon>
        <taxon>Pseudomonadati</taxon>
        <taxon>Pseudomonadota</taxon>
        <taxon>Alphaproteobacteria</taxon>
        <taxon>Hyphomicrobiales</taxon>
        <taxon>Rhizobiaceae</taxon>
        <taxon>Rhizobium/Agrobacterium group</taxon>
        <taxon>Neorhizobium</taxon>
    </lineage>
</organism>
<accession>A0A561QCP8</accession>
<dbReference type="RefSeq" id="WP_145641832.1">
    <property type="nucleotide sequence ID" value="NZ_VIWP01000009.1"/>
</dbReference>
<evidence type="ECO:0000313" key="2">
    <source>
        <dbReference type="Proteomes" id="UP000320653"/>
    </source>
</evidence>
<proteinExistence type="predicted"/>
<sequence>MSRHNVTVTVPTQTDREVIIGYAPPLRTFFLEAFPDPEADACGLWLGGVHQEFGSLEIHGLGKDAIVGMTKEAGTRTPPSVGKRLGIVQ</sequence>
<dbReference type="EMBL" id="VIWP01000009">
    <property type="protein sequence ID" value="TWF48061.1"/>
    <property type="molecule type" value="Genomic_DNA"/>
</dbReference>
<dbReference type="AlphaFoldDB" id="A0A561QCP8"/>